<dbReference type="PANTHER" id="PTHR10099:SF1">
    <property type="entry name" value="PHOSPHORIBOSYLFORMYLGLYCINAMIDINE SYNTHASE"/>
    <property type="match status" value="1"/>
</dbReference>
<keyword evidence="3" id="KW-0547">Nucleotide-binding</keyword>
<evidence type="ECO:0000313" key="9">
    <source>
        <dbReference type="EMBL" id="QIB70572.1"/>
    </source>
</evidence>
<dbReference type="Proteomes" id="UP000466848">
    <property type="component" value="Chromosome"/>
</dbReference>
<dbReference type="SUPFAM" id="SSF56042">
    <property type="entry name" value="PurM C-terminal domain-like"/>
    <property type="match status" value="2"/>
</dbReference>
<evidence type="ECO:0000256" key="1">
    <source>
        <dbReference type="ARBA" id="ARBA00022598"/>
    </source>
</evidence>
<feature type="domain" description="PurM-like C-terminal" evidence="7">
    <location>
        <begin position="447"/>
        <end position="599"/>
    </location>
</feature>
<dbReference type="GO" id="GO:0006164">
    <property type="term" value="P:purine nucleotide biosynthetic process"/>
    <property type="evidence" value="ECO:0007669"/>
    <property type="project" value="UniProtKB-KW"/>
</dbReference>
<evidence type="ECO:0000256" key="3">
    <source>
        <dbReference type="ARBA" id="ARBA00022741"/>
    </source>
</evidence>
<dbReference type="InterPro" id="IPR029062">
    <property type="entry name" value="Class_I_gatase-like"/>
</dbReference>
<dbReference type="InterPro" id="IPR036676">
    <property type="entry name" value="PurM-like_C_sf"/>
</dbReference>
<reference evidence="9 10" key="1">
    <citation type="submission" date="2020-02" db="EMBL/GenBank/DDBJ databases">
        <authorList>
            <person name="Kim Y.B."/>
            <person name="Roh S.W."/>
        </authorList>
    </citation>
    <scope>NUCLEOTIDE SEQUENCE [LARGE SCALE GENOMIC DNA]</scope>
    <source>
        <strain evidence="9 10">DSM 103574</strain>
    </source>
</reference>
<dbReference type="Gene3D" id="3.90.650.10">
    <property type="entry name" value="PurM-like C-terminal domain"/>
    <property type="match status" value="1"/>
</dbReference>
<dbReference type="PANTHER" id="PTHR10099">
    <property type="entry name" value="PHOSPHORIBOSYLFORMYLGLYCINAMIDINE SYNTHASE"/>
    <property type="match status" value="1"/>
</dbReference>
<dbReference type="EC" id="6.3.5.3" evidence="9"/>
<dbReference type="RefSeq" id="WP_163067808.1">
    <property type="nucleotide sequence ID" value="NZ_CP048649.1"/>
</dbReference>
<evidence type="ECO:0000256" key="4">
    <source>
        <dbReference type="ARBA" id="ARBA00022755"/>
    </source>
</evidence>
<dbReference type="GO" id="GO:0046872">
    <property type="term" value="F:metal ion binding"/>
    <property type="evidence" value="ECO:0007669"/>
    <property type="project" value="UniProtKB-KW"/>
</dbReference>
<dbReference type="FunFam" id="3.30.1330.10:FF:000013">
    <property type="entry name" value="Phosphoribosylformylglycinamidine synthase"/>
    <property type="match status" value="1"/>
</dbReference>
<evidence type="ECO:0000313" key="10">
    <source>
        <dbReference type="Proteomes" id="UP000466848"/>
    </source>
</evidence>
<accession>A0A858BYP7</accession>
<dbReference type="Gene3D" id="3.40.50.880">
    <property type="match status" value="1"/>
</dbReference>
<dbReference type="Pfam" id="PF18072">
    <property type="entry name" value="FGAR-AT_linker"/>
    <property type="match status" value="1"/>
</dbReference>
<feature type="domain" description="Phosphoribosylformylglycinamidine synthase linker" evidence="8">
    <location>
        <begin position="182"/>
        <end position="227"/>
    </location>
</feature>
<dbReference type="CDD" id="cd02203">
    <property type="entry name" value="PurL_repeat1"/>
    <property type="match status" value="1"/>
</dbReference>
<keyword evidence="4" id="KW-0658">Purine biosynthesis</keyword>
<name>A0A858BYP7_9FIRM</name>
<dbReference type="SUPFAM" id="SSF109736">
    <property type="entry name" value="FGAM synthase PurL, linker domain"/>
    <property type="match status" value="1"/>
</dbReference>
<keyword evidence="6" id="KW-0460">Magnesium</keyword>
<dbReference type="KEGG" id="abut:Ami103574_15285"/>
<dbReference type="SMART" id="SM01211">
    <property type="entry name" value="GATase_5"/>
    <property type="match status" value="1"/>
</dbReference>
<proteinExistence type="predicted"/>
<gene>
    <name evidence="9" type="ORF">Ami103574_15285</name>
</gene>
<dbReference type="InterPro" id="IPR010918">
    <property type="entry name" value="PurM-like_C_dom"/>
</dbReference>
<sequence>MVKRIFVEKKKGFDVEAQGLREDVRQNLHLTGLSNIRILNRYDIDGIDEQTYEKARHTVFSEPAVDWVYEEQLPEGLGETLFAVEFLPGQYDQRADSAAQCIKMMNAQAQPMVKFAKIIVLQGEVDQNQLIQVKDYCINPVDSQEADMEKPEHLSMNSAVPADVAVIEGFTTMSEVQLDVFRREQGFAMSSEDIGFIQKYFKSAEKREPSMTELKVIDTYWSDHCRHTTFMTSLTDIQFEQGAYAQLIEESFDEYLAIRQEVYGDRIFKALQEGGKDICLMDLACIGTKYLKKKGLVPDLDESEEINACSIKVKANIDGQEEDWLVMFKNETHNHPTEIEPFGGAATCLGGAIRDPLSGRVYVYQAMRVTGSADPRTPIQDTLPGKLPQRKITQGAAAGYSSYGNQIGLATGQVAEVYHEDYVAKRMEIGAVIGAAPASHVRRERPEPGDVIVLVGGRTGRDGCGGATGSSKEHTEESILNCGAEVQKGNPPVERNIQRLFRRKEAATLIKRCNDFGAGGVSVAIGELADSLDVNLDLVLKKYEGLDGTELAISESQERMAVVVSEADAKSFIALAQEENLEAVAVAQVTDSGRFRMFWRGSCILDLSREFLNTNGVTQKAKVLVKDQSLDFMNGPLKELDCWMEDCLADLNCCSQKGLLERFDSTIGGATVLMPLGGKYQLSPAAGMACKLPVTTGETTTATLMTYGFDPQLAKSSPYHGALYAVLDSVTKIVAMGGDRRKVRLTFQEYFQRMTEDSQSWSKPFMALLGALKVQTELSIPAIGGKDSMSGTFMDINVPPTLVSFAVAVIEAGQVVSTEFKKAGSHLIYLPISRNANQLPDFKQYRDNMDRIQELTAAGHILSANTVGKGGVFMTAVKMAVGNKLGVTLEQITRDEFCQPQYGALLLEIDGEADPETLFGGLPYKRVGATANSGKLTAKVTELADCEDAGAKADTEEQTISVEKTLEEILRQWTTPLEGVFPVRTGDFKGEEDKTDVPVISYKTDSWASPAIKIAKPRVLIPAFPGTNCEMDSKRAFERAGAQADIHIMRNLNQEQLIASIRELEEKIRESQIIFLPGGFSGGDEPDGSAKFITAVFRNPGVQEAVSHLLENRDGLMLGICNGFQALIKLGLVPYGRITDMDEDSPTLTYNKIGRHVSCLVNTRIASNKSPWLAKAEPGQIHRVAMSHGEGRFIASQEWIAQLMANGQVATQYVDFGGQPSMDIAFNPNYSTCAIEGITSPDGRIFGKMGHSERIGTNVYKNVPGDKDQQIFEAGVRYFK</sequence>
<evidence type="ECO:0000256" key="6">
    <source>
        <dbReference type="ARBA" id="ARBA00022842"/>
    </source>
</evidence>
<dbReference type="CDD" id="cd02204">
    <property type="entry name" value="PurL_repeat2"/>
    <property type="match status" value="1"/>
</dbReference>
<evidence type="ECO:0000259" key="7">
    <source>
        <dbReference type="Pfam" id="PF02769"/>
    </source>
</evidence>
<dbReference type="NCBIfam" id="TIGR01857">
    <property type="entry name" value="FGAM-synthase"/>
    <property type="match status" value="1"/>
</dbReference>
<dbReference type="InterPro" id="IPR036921">
    <property type="entry name" value="PurM-like_N_sf"/>
</dbReference>
<keyword evidence="2" id="KW-0479">Metal-binding</keyword>
<dbReference type="GO" id="GO:0005737">
    <property type="term" value="C:cytoplasm"/>
    <property type="evidence" value="ECO:0007669"/>
    <property type="project" value="TreeGrafter"/>
</dbReference>
<dbReference type="EMBL" id="CP048649">
    <property type="protein sequence ID" value="QIB70572.1"/>
    <property type="molecule type" value="Genomic_DNA"/>
</dbReference>
<evidence type="ECO:0000259" key="8">
    <source>
        <dbReference type="Pfam" id="PF18072"/>
    </source>
</evidence>
<dbReference type="Pfam" id="PF13507">
    <property type="entry name" value="GATase_5"/>
    <property type="match status" value="1"/>
</dbReference>
<dbReference type="GO" id="GO:0004642">
    <property type="term" value="F:phosphoribosylformylglycinamidine synthase activity"/>
    <property type="evidence" value="ECO:0007669"/>
    <property type="project" value="UniProtKB-EC"/>
</dbReference>
<dbReference type="InterPro" id="IPR041609">
    <property type="entry name" value="PurL_linker"/>
</dbReference>
<evidence type="ECO:0000256" key="2">
    <source>
        <dbReference type="ARBA" id="ARBA00022723"/>
    </source>
</evidence>
<dbReference type="Gene3D" id="3.30.1330.10">
    <property type="entry name" value="PurM-like, N-terminal domain"/>
    <property type="match status" value="2"/>
</dbReference>
<keyword evidence="10" id="KW-1185">Reference proteome</keyword>
<keyword evidence="1 9" id="KW-0436">Ligase</keyword>
<dbReference type="SUPFAM" id="SSF55326">
    <property type="entry name" value="PurM N-terminal domain-like"/>
    <property type="match status" value="2"/>
</dbReference>
<dbReference type="SUPFAM" id="SSF52317">
    <property type="entry name" value="Class I glutamine amidotransferase-like"/>
    <property type="match status" value="1"/>
</dbReference>
<evidence type="ECO:0000256" key="5">
    <source>
        <dbReference type="ARBA" id="ARBA00022840"/>
    </source>
</evidence>
<dbReference type="Pfam" id="PF02769">
    <property type="entry name" value="AIRS_C"/>
    <property type="match status" value="1"/>
</dbReference>
<dbReference type="PROSITE" id="PS51273">
    <property type="entry name" value="GATASE_TYPE_1"/>
    <property type="match status" value="1"/>
</dbReference>
<organism evidence="9 10">
    <name type="scientific">Aminipila butyrica</name>
    <dbReference type="NCBI Taxonomy" id="433296"/>
    <lineage>
        <taxon>Bacteria</taxon>
        <taxon>Bacillati</taxon>
        <taxon>Bacillota</taxon>
        <taxon>Clostridia</taxon>
        <taxon>Peptostreptococcales</taxon>
        <taxon>Anaerovoracaceae</taxon>
        <taxon>Aminipila</taxon>
    </lineage>
</organism>
<dbReference type="InterPro" id="IPR010141">
    <property type="entry name" value="FGAM_synthase"/>
</dbReference>
<keyword evidence="5" id="KW-0067">ATP-binding</keyword>
<dbReference type="AlphaFoldDB" id="A0A858BYP7"/>
<dbReference type="GO" id="GO:0005524">
    <property type="term" value="F:ATP binding"/>
    <property type="evidence" value="ECO:0007669"/>
    <property type="project" value="UniProtKB-KW"/>
</dbReference>
<protein>
    <submittedName>
        <fullName evidence="9">Phosphoribosylformylglycinamidine synthase</fullName>
        <ecNumber evidence="9">6.3.5.3</ecNumber>
    </submittedName>
</protein>